<feature type="region of interest" description="Disordered" evidence="13">
    <location>
        <begin position="339"/>
        <end position="388"/>
    </location>
</feature>
<gene>
    <name evidence="17" type="ORF">BCF53_10373</name>
</gene>
<evidence type="ECO:0000256" key="11">
    <source>
        <dbReference type="ARBA" id="ARBA00025936"/>
    </source>
</evidence>
<dbReference type="PRINTS" id="PR01009">
    <property type="entry name" value="FLGMRINGFLIF"/>
</dbReference>
<feature type="compositionally biased region" description="Polar residues" evidence="13">
    <location>
        <begin position="1"/>
        <end position="17"/>
    </location>
</feature>
<dbReference type="GO" id="GO:0003774">
    <property type="term" value="F:cytoskeletal motor activity"/>
    <property type="evidence" value="ECO:0007669"/>
    <property type="project" value="InterPro"/>
</dbReference>
<evidence type="ECO:0000256" key="12">
    <source>
        <dbReference type="PIRNR" id="PIRNR004862"/>
    </source>
</evidence>
<comment type="subunit">
    <text evidence="11">The basal body constitutes a major portion of the flagellar organelle and consists of four rings (L,P,S, and M) mounted on a central rod. The M ring is integral to the inner membrane of the cell and may be connected to the flagellar rod via the S ring. The S (supramembrane ring) lies just distal to the M ring. The L and P rings lie in the outer membrane and the periplasmic space, respectively.</text>
</comment>
<keyword evidence="9 14" id="KW-0472">Membrane</keyword>
<keyword evidence="17" id="KW-0966">Cell projection</keyword>
<evidence type="ECO:0000256" key="9">
    <source>
        <dbReference type="ARBA" id="ARBA00023136"/>
    </source>
</evidence>
<evidence type="ECO:0000256" key="10">
    <source>
        <dbReference type="ARBA" id="ARBA00023143"/>
    </source>
</evidence>
<comment type="caution">
    <text evidence="17">The sequence shown here is derived from an EMBL/GenBank/DDBJ whole genome shotgun (WGS) entry which is preliminary data.</text>
</comment>
<dbReference type="PANTHER" id="PTHR30046:SF0">
    <property type="entry name" value="FLAGELLAR M-RING PROTEIN"/>
    <property type="match status" value="1"/>
</dbReference>
<keyword evidence="6" id="KW-1003">Cell membrane</keyword>
<evidence type="ECO:0000256" key="14">
    <source>
        <dbReference type="SAM" id="Phobius"/>
    </source>
</evidence>
<dbReference type="Pfam" id="PF01514">
    <property type="entry name" value="YscJ_FliF"/>
    <property type="match status" value="1"/>
</dbReference>
<evidence type="ECO:0000256" key="7">
    <source>
        <dbReference type="ARBA" id="ARBA00022692"/>
    </source>
</evidence>
<protein>
    <recommendedName>
        <fullName evidence="5 12">Flagellar M-ring protein</fullName>
    </recommendedName>
</protein>
<dbReference type="RefSeq" id="WP_243645768.1">
    <property type="nucleotide sequence ID" value="NZ_SLZR01000003.1"/>
</dbReference>
<dbReference type="GO" id="GO:0009431">
    <property type="term" value="C:bacterial-type flagellum basal body, MS ring"/>
    <property type="evidence" value="ECO:0007669"/>
    <property type="project" value="InterPro"/>
</dbReference>
<feature type="domain" description="Flagellar M-ring N-terminal" evidence="15">
    <location>
        <begin position="89"/>
        <end position="264"/>
    </location>
</feature>
<evidence type="ECO:0000256" key="13">
    <source>
        <dbReference type="SAM" id="MobiDB-lite"/>
    </source>
</evidence>
<evidence type="ECO:0000256" key="5">
    <source>
        <dbReference type="ARBA" id="ARBA00017949"/>
    </source>
</evidence>
<dbReference type="GO" id="GO:0071973">
    <property type="term" value="P:bacterial-type flagellum-dependent cell motility"/>
    <property type="evidence" value="ECO:0007669"/>
    <property type="project" value="InterPro"/>
</dbReference>
<dbReference type="InterPro" id="IPR043427">
    <property type="entry name" value="YscJ/FliF"/>
</dbReference>
<dbReference type="InterPro" id="IPR013556">
    <property type="entry name" value="Flag_M-ring_C"/>
</dbReference>
<keyword evidence="18" id="KW-1185">Reference proteome</keyword>
<dbReference type="PANTHER" id="PTHR30046">
    <property type="entry name" value="FLAGELLAR M-RING PROTEIN"/>
    <property type="match status" value="1"/>
</dbReference>
<evidence type="ECO:0000313" key="17">
    <source>
        <dbReference type="EMBL" id="TCS42412.1"/>
    </source>
</evidence>
<dbReference type="InterPro" id="IPR006182">
    <property type="entry name" value="FliF_N_dom"/>
</dbReference>
<accession>A0A4R3I837</accession>
<evidence type="ECO:0000256" key="8">
    <source>
        <dbReference type="ARBA" id="ARBA00022989"/>
    </source>
</evidence>
<keyword evidence="17" id="KW-0282">Flagellum</keyword>
<proteinExistence type="inferred from homology"/>
<comment type="function">
    <text evidence="1 12">The M ring may be actively involved in energy transduction.</text>
</comment>
<dbReference type="Proteomes" id="UP000295793">
    <property type="component" value="Unassembled WGS sequence"/>
</dbReference>
<evidence type="ECO:0000256" key="6">
    <source>
        <dbReference type="ARBA" id="ARBA00022475"/>
    </source>
</evidence>
<dbReference type="Gene3D" id="3.30.300.30">
    <property type="match status" value="1"/>
</dbReference>
<dbReference type="InterPro" id="IPR000067">
    <property type="entry name" value="FlgMring_FliF"/>
</dbReference>
<reference evidence="17 18" key="1">
    <citation type="submission" date="2019-03" db="EMBL/GenBank/DDBJ databases">
        <title>Genomic Encyclopedia of Archaeal and Bacterial Type Strains, Phase II (KMG-II): from individual species to whole genera.</title>
        <authorList>
            <person name="Goeker M."/>
        </authorList>
    </citation>
    <scope>NUCLEOTIDE SEQUENCE [LARGE SCALE GENOMIC DNA]</scope>
    <source>
        <strain evidence="17 18">DSM 15388</strain>
    </source>
</reference>
<feature type="region of interest" description="Disordered" evidence="13">
    <location>
        <begin position="1"/>
        <end position="38"/>
    </location>
</feature>
<evidence type="ECO:0000256" key="2">
    <source>
        <dbReference type="ARBA" id="ARBA00004117"/>
    </source>
</evidence>
<evidence type="ECO:0000259" key="15">
    <source>
        <dbReference type="Pfam" id="PF01514"/>
    </source>
</evidence>
<dbReference type="PIRSF" id="PIRSF004862">
    <property type="entry name" value="FliF"/>
    <property type="match status" value="1"/>
</dbReference>
<feature type="transmembrane region" description="Helical" evidence="14">
    <location>
        <begin position="68"/>
        <end position="87"/>
    </location>
</feature>
<comment type="subcellular location">
    <subcellularLocation>
        <location evidence="2 12">Bacterial flagellum basal body</location>
    </subcellularLocation>
    <subcellularLocation>
        <location evidence="3">Cell membrane</location>
        <topology evidence="3">Multi-pass membrane protein</topology>
    </subcellularLocation>
</comment>
<evidence type="ECO:0000256" key="3">
    <source>
        <dbReference type="ARBA" id="ARBA00004651"/>
    </source>
</evidence>
<feature type="domain" description="Flagellar M-ring C-terminal" evidence="16">
    <location>
        <begin position="297"/>
        <end position="466"/>
    </location>
</feature>
<evidence type="ECO:0000256" key="1">
    <source>
        <dbReference type="ARBA" id="ARBA00003820"/>
    </source>
</evidence>
<dbReference type="InterPro" id="IPR045851">
    <property type="entry name" value="AMP-bd_C_sf"/>
</dbReference>
<keyword evidence="10 12" id="KW-0975">Bacterial flagellum</keyword>
<sequence length="591" mass="65076">MTENVPVASNNQLNPSGNAEAGRVPAASGGQIPMATENSDLMEKDVGGVSRMHPLMVGFNRLTMMRQFGLLIGLSASIALGLGIVLWSQKESYRPLMNSSNSYDASELIEVLQSRNIEFDIDPASGVILVKQNDLHDARLAVAGAGLADDQTVGYELLDQDQPLGQSQFMENARYLRSLEGELARTISSINQVRSARVHLAIPTRSVFVRDQREPTASVFVELFAGTELDSSTVKAIRNLVSTSIPELSDQNVSIVDQRGRLLSDSEENPEEELTNRQFEYQRRIEENLVSRINSILSPILGMDKFQAEVSADIDFTKVEQAEELYNPDLIALRSEQTVNEERVNETQGGIPGALSNQPPTDAQAPEVTGEGAGAAAAPRSSRDESVRNYEVDRTLSYTQFQQGRVRRLTVAVVVDDIRVVDPETGETVDKEWDDASILRLRTLVQDAVGYDVSRGDSINVINSTFLATDETVEPAAFYTEPWFWEIAKQVLAGLFVLILVFGILRPAVKNLLSKGEKEQQESMEDAALANLDVDEDMIADDKVTLNAIDEYSLPGPSESFERQLDALRGLIAEDPGRVALVLKRWVMSDD</sequence>
<dbReference type="EMBL" id="SLZR01000003">
    <property type="protein sequence ID" value="TCS42412.1"/>
    <property type="molecule type" value="Genomic_DNA"/>
</dbReference>
<evidence type="ECO:0000256" key="4">
    <source>
        <dbReference type="ARBA" id="ARBA00007971"/>
    </source>
</evidence>
<dbReference type="AlphaFoldDB" id="A0A4R3I837"/>
<comment type="similarity">
    <text evidence="4 12">Belongs to the FliF family.</text>
</comment>
<organism evidence="17 18">
    <name type="scientific">Reinekea marinisedimentorum</name>
    <dbReference type="NCBI Taxonomy" id="230495"/>
    <lineage>
        <taxon>Bacteria</taxon>
        <taxon>Pseudomonadati</taxon>
        <taxon>Pseudomonadota</taxon>
        <taxon>Gammaproteobacteria</taxon>
        <taxon>Oceanospirillales</taxon>
        <taxon>Saccharospirillaceae</taxon>
        <taxon>Reinekea</taxon>
    </lineage>
</organism>
<evidence type="ECO:0000259" key="16">
    <source>
        <dbReference type="Pfam" id="PF08345"/>
    </source>
</evidence>
<feature type="transmembrane region" description="Helical" evidence="14">
    <location>
        <begin position="483"/>
        <end position="505"/>
    </location>
</feature>
<keyword evidence="8 14" id="KW-1133">Transmembrane helix</keyword>
<evidence type="ECO:0000313" key="18">
    <source>
        <dbReference type="Proteomes" id="UP000295793"/>
    </source>
</evidence>
<keyword evidence="7 14" id="KW-0812">Transmembrane</keyword>
<keyword evidence="17" id="KW-0969">Cilium</keyword>
<dbReference type="GO" id="GO:0005886">
    <property type="term" value="C:plasma membrane"/>
    <property type="evidence" value="ECO:0007669"/>
    <property type="project" value="UniProtKB-SubCell"/>
</dbReference>
<name>A0A4R3I837_9GAMM</name>
<dbReference type="Pfam" id="PF08345">
    <property type="entry name" value="YscJ_FliF_C"/>
    <property type="match status" value="1"/>
</dbReference>
<dbReference type="NCBIfam" id="TIGR00206">
    <property type="entry name" value="fliF"/>
    <property type="match status" value="1"/>
</dbReference>